<dbReference type="SUPFAM" id="SSF51182">
    <property type="entry name" value="RmlC-like cupins"/>
    <property type="match status" value="1"/>
</dbReference>
<evidence type="ECO:0000313" key="11">
    <source>
        <dbReference type="Proteomes" id="UP000636264"/>
    </source>
</evidence>
<sequence length="125" mass="13977">MHFQTAPHEEVKLVSCVSGAIFDVIFDMRPGSPSYRQSFSVELTAANGRQLYIPKGMAHGFEALTDDVTVNYLISEFYAPGYSSGIRYDDPALGVEWPMPVTQVSDKDLGWPPWELINRGMCLED</sequence>
<dbReference type="CDD" id="cd00438">
    <property type="entry name" value="cupin_RmlC"/>
    <property type="match status" value="1"/>
</dbReference>
<comment type="catalytic activity">
    <reaction evidence="1">
        <text>dTDP-4-dehydro-6-deoxy-alpha-D-glucose = dTDP-4-dehydro-beta-L-rhamnose</text>
        <dbReference type="Rhea" id="RHEA:16969"/>
        <dbReference type="ChEBI" id="CHEBI:57649"/>
        <dbReference type="ChEBI" id="CHEBI:62830"/>
        <dbReference type="EC" id="5.1.3.13"/>
    </reaction>
</comment>
<dbReference type="GO" id="GO:0005829">
    <property type="term" value="C:cytosol"/>
    <property type="evidence" value="ECO:0007669"/>
    <property type="project" value="TreeGrafter"/>
</dbReference>
<evidence type="ECO:0000256" key="1">
    <source>
        <dbReference type="ARBA" id="ARBA00001298"/>
    </source>
</evidence>
<dbReference type="GO" id="GO:0000271">
    <property type="term" value="P:polysaccharide biosynthetic process"/>
    <property type="evidence" value="ECO:0007669"/>
    <property type="project" value="TreeGrafter"/>
</dbReference>
<dbReference type="InterPro" id="IPR000888">
    <property type="entry name" value="RmlC-like"/>
</dbReference>
<dbReference type="EMBL" id="BMIF01000001">
    <property type="protein sequence ID" value="GGA53416.1"/>
    <property type="molecule type" value="Genomic_DNA"/>
</dbReference>
<comment type="function">
    <text evidence="2">Catalyzes the epimerization of the C3' and C5'positions of dTDP-6-deoxy-D-xylo-4-hexulose, forming dTDP-6-deoxy-L-lyxo-4-hexulose.</text>
</comment>
<feature type="active site" description="Proton donor" evidence="8">
    <location>
        <position position="72"/>
    </location>
</feature>
<protein>
    <recommendedName>
        <fullName evidence="4">dTDP-4-dehydrorhamnose 3,5-epimerase</fullName>
        <ecNumber evidence="3">5.1.3.13</ecNumber>
    </recommendedName>
    <alternativeName>
        <fullName evidence="6">Thymidine diphospho-4-keto-rhamnose 3,5-epimerase</fullName>
    </alternativeName>
    <alternativeName>
        <fullName evidence="5">dTDP-4-keto-6-deoxyglucose 3,5-epimerase</fullName>
    </alternativeName>
    <alternativeName>
        <fullName evidence="7">dTDP-6-deoxy-D-xylo-4-hexulose 3,5-epimerase</fullName>
    </alternativeName>
</protein>
<accession>A0A916VYX4</accession>
<reference evidence="10" key="1">
    <citation type="journal article" date="2014" name="Int. J. Syst. Evol. Microbiol.">
        <title>Complete genome sequence of Corynebacterium casei LMG S-19264T (=DSM 44701T), isolated from a smear-ripened cheese.</title>
        <authorList>
            <consortium name="US DOE Joint Genome Institute (JGI-PGF)"/>
            <person name="Walter F."/>
            <person name="Albersmeier A."/>
            <person name="Kalinowski J."/>
            <person name="Ruckert C."/>
        </authorList>
    </citation>
    <scope>NUCLEOTIDE SEQUENCE</scope>
    <source>
        <strain evidence="10">CGMCC 1.15320</strain>
    </source>
</reference>
<evidence type="ECO:0000256" key="7">
    <source>
        <dbReference type="ARBA" id="ARBA00033311"/>
    </source>
</evidence>
<evidence type="ECO:0000256" key="4">
    <source>
        <dbReference type="ARBA" id="ARBA00019595"/>
    </source>
</evidence>
<dbReference type="Gene3D" id="2.60.120.10">
    <property type="entry name" value="Jelly Rolls"/>
    <property type="match status" value="1"/>
</dbReference>
<dbReference type="EC" id="5.1.3.13" evidence="3"/>
<evidence type="ECO:0000313" key="10">
    <source>
        <dbReference type="EMBL" id="GGA53416.1"/>
    </source>
</evidence>
<evidence type="ECO:0000256" key="5">
    <source>
        <dbReference type="ARBA" id="ARBA00029758"/>
    </source>
</evidence>
<dbReference type="InterPro" id="IPR014710">
    <property type="entry name" value="RmlC-like_jellyroll"/>
</dbReference>
<keyword evidence="11" id="KW-1185">Reference proteome</keyword>
<evidence type="ECO:0000256" key="2">
    <source>
        <dbReference type="ARBA" id="ARBA00001997"/>
    </source>
</evidence>
<evidence type="ECO:0000256" key="9">
    <source>
        <dbReference type="PIRSR" id="PIRSR600888-3"/>
    </source>
</evidence>
<feature type="active site" description="Proton acceptor" evidence="8">
    <location>
        <position position="2"/>
    </location>
</feature>
<dbReference type="Proteomes" id="UP000636264">
    <property type="component" value="Unassembled WGS sequence"/>
</dbReference>
<dbReference type="InterPro" id="IPR011051">
    <property type="entry name" value="RmlC_Cupin_sf"/>
</dbReference>
<organism evidence="10 11">
    <name type="scientific">Nitratireductor aestuarii</name>
    <dbReference type="NCBI Taxonomy" id="1735103"/>
    <lineage>
        <taxon>Bacteria</taxon>
        <taxon>Pseudomonadati</taxon>
        <taxon>Pseudomonadota</taxon>
        <taxon>Alphaproteobacteria</taxon>
        <taxon>Hyphomicrobiales</taxon>
        <taxon>Phyllobacteriaceae</taxon>
        <taxon>Nitratireductor</taxon>
    </lineage>
</organism>
<evidence type="ECO:0000256" key="6">
    <source>
        <dbReference type="ARBA" id="ARBA00031424"/>
    </source>
</evidence>
<dbReference type="GO" id="GO:0008830">
    <property type="term" value="F:dTDP-4-dehydrorhamnose 3,5-epimerase activity"/>
    <property type="evidence" value="ECO:0007669"/>
    <property type="project" value="UniProtKB-EC"/>
</dbReference>
<comment type="caution">
    <text evidence="10">The sequence shown here is derived from an EMBL/GenBank/DDBJ whole genome shotgun (WGS) entry which is preliminary data.</text>
</comment>
<evidence type="ECO:0000256" key="3">
    <source>
        <dbReference type="ARBA" id="ARBA00012098"/>
    </source>
</evidence>
<feature type="site" description="Participates in a stacking interaction with the thymidine ring of dTDP-4-oxo-6-deoxyglucose" evidence="9">
    <location>
        <position position="78"/>
    </location>
</feature>
<dbReference type="PANTHER" id="PTHR21047">
    <property type="entry name" value="DTDP-6-DEOXY-D-GLUCOSE-3,5 EPIMERASE"/>
    <property type="match status" value="1"/>
</dbReference>
<dbReference type="AlphaFoldDB" id="A0A916VYX4"/>
<dbReference type="PANTHER" id="PTHR21047:SF2">
    <property type="entry name" value="THYMIDINE DIPHOSPHO-4-KETO-RHAMNOSE 3,5-EPIMERASE"/>
    <property type="match status" value="1"/>
</dbReference>
<proteinExistence type="predicted"/>
<name>A0A916VYX4_9HYPH</name>
<reference evidence="10" key="2">
    <citation type="submission" date="2020-09" db="EMBL/GenBank/DDBJ databases">
        <authorList>
            <person name="Sun Q."/>
            <person name="Zhou Y."/>
        </authorList>
    </citation>
    <scope>NUCLEOTIDE SEQUENCE</scope>
    <source>
        <strain evidence="10">CGMCC 1.15320</strain>
    </source>
</reference>
<dbReference type="GO" id="GO:0019305">
    <property type="term" value="P:dTDP-rhamnose biosynthetic process"/>
    <property type="evidence" value="ECO:0007669"/>
    <property type="project" value="TreeGrafter"/>
</dbReference>
<dbReference type="Pfam" id="PF00908">
    <property type="entry name" value="dTDP_sugar_isom"/>
    <property type="match status" value="1"/>
</dbReference>
<evidence type="ECO:0000256" key="8">
    <source>
        <dbReference type="PIRSR" id="PIRSR600888-1"/>
    </source>
</evidence>
<gene>
    <name evidence="10" type="ORF">GCM10011385_03550</name>
</gene>